<keyword evidence="2" id="KW-1133">Transmembrane helix</keyword>
<evidence type="ECO:0000256" key="2">
    <source>
        <dbReference type="SAM" id="Phobius"/>
    </source>
</evidence>
<feature type="compositionally biased region" description="Acidic residues" evidence="1">
    <location>
        <begin position="209"/>
        <end position="218"/>
    </location>
</feature>
<keyword evidence="2" id="KW-0812">Transmembrane</keyword>
<gene>
    <name evidence="3" type="ORF">E3O23_17545</name>
</gene>
<dbReference type="Proteomes" id="UP000297866">
    <property type="component" value="Unassembled WGS sequence"/>
</dbReference>
<dbReference type="EMBL" id="SOEZ01000079">
    <property type="protein sequence ID" value="TFB46578.1"/>
    <property type="molecule type" value="Genomic_DNA"/>
</dbReference>
<evidence type="ECO:0000313" key="4">
    <source>
        <dbReference type="Proteomes" id="UP000297866"/>
    </source>
</evidence>
<keyword evidence="2" id="KW-0472">Membrane</keyword>
<evidence type="ECO:0000313" key="3">
    <source>
        <dbReference type="EMBL" id="TFB46578.1"/>
    </source>
</evidence>
<proteinExistence type="predicted"/>
<comment type="caution">
    <text evidence="3">The sequence shown here is derived from an EMBL/GenBank/DDBJ whole genome shotgun (WGS) entry which is preliminary data.</text>
</comment>
<organism evidence="3 4">
    <name type="scientific">Cryobacterium tagatosivorans</name>
    <dbReference type="NCBI Taxonomy" id="1259199"/>
    <lineage>
        <taxon>Bacteria</taxon>
        <taxon>Bacillati</taxon>
        <taxon>Actinomycetota</taxon>
        <taxon>Actinomycetes</taxon>
        <taxon>Micrococcales</taxon>
        <taxon>Microbacteriaceae</taxon>
        <taxon>Cryobacterium</taxon>
    </lineage>
</organism>
<feature type="region of interest" description="Disordered" evidence="1">
    <location>
        <begin position="1"/>
        <end position="81"/>
    </location>
</feature>
<evidence type="ECO:0000256" key="1">
    <source>
        <dbReference type="SAM" id="MobiDB-lite"/>
    </source>
</evidence>
<dbReference type="OrthoDB" id="5125954at2"/>
<accession>A0A4R8UAY7</accession>
<reference evidence="3 4" key="1">
    <citation type="submission" date="2019-03" db="EMBL/GenBank/DDBJ databases">
        <title>Genomics of glacier-inhabiting Cryobacterium strains.</title>
        <authorList>
            <person name="Liu Q."/>
            <person name="Xin Y.-H."/>
        </authorList>
    </citation>
    <scope>NUCLEOTIDE SEQUENCE [LARGE SCALE GENOMIC DNA]</scope>
    <source>
        <strain evidence="3 4">Sr47</strain>
    </source>
</reference>
<name>A0A4R8UAY7_9MICO</name>
<dbReference type="AlphaFoldDB" id="A0A4R8UAY7"/>
<dbReference type="RefSeq" id="WP_134493291.1">
    <property type="nucleotide sequence ID" value="NZ_SOEZ01000079.1"/>
</dbReference>
<feature type="region of interest" description="Disordered" evidence="1">
    <location>
        <begin position="196"/>
        <end position="224"/>
    </location>
</feature>
<sequence length="283" mass="29470">MTLGNSPQPPLTRRQERELARQQASAPAEQLEQPEIQPAPGKRAVVAESVPVSAFAPRGTEPAPAEKPMTSAKRQAPERTLTRRQLRAIKAAESGETVSADVEDVAPDAETHTTGGLNPPVGHWSVDRGEDEHTPTIDPGQTFDQFMSRGTGGSGSPTTTSALILPSIPQQGSSSGPLTSTGEILITGSYDLPRSLGSTGHHPGNFDSSDIDQTDDHDDAGYNSTVAPVSASRAVSTHASNRGLVAPPQKSGNSLPTVLAVTAAVLAAGVLALFVLGYVFNIF</sequence>
<keyword evidence="4" id="KW-1185">Reference proteome</keyword>
<protein>
    <submittedName>
        <fullName evidence="3">Uncharacterized protein</fullName>
    </submittedName>
</protein>
<feature type="transmembrane region" description="Helical" evidence="2">
    <location>
        <begin position="258"/>
        <end position="280"/>
    </location>
</feature>